<gene>
    <name evidence="2" type="ORF">M437DRAFT_81959</name>
</gene>
<accession>A0A074WUU4</accession>
<sequence>MAADKDPRIRKTSISSSSNSFILTCQHWLHVALNRLPFRRRFSPTQSLRARSSPQTPERAPTPPPRPQPIISEQVTFSIQVPFAPQDNRSTKSAAIAEPVIGVRARTRSLPGAPSEHLINSRRELYNSD</sequence>
<dbReference type="GeneID" id="63921029"/>
<feature type="region of interest" description="Disordered" evidence="1">
    <location>
        <begin position="107"/>
        <end position="129"/>
    </location>
</feature>
<proteinExistence type="predicted"/>
<evidence type="ECO:0000313" key="3">
    <source>
        <dbReference type="Proteomes" id="UP000030672"/>
    </source>
</evidence>
<feature type="compositionally biased region" description="Basic and acidic residues" evidence="1">
    <location>
        <begin position="119"/>
        <end position="129"/>
    </location>
</feature>
<evidence type="ECO:0000256" key="1">
    <source>
        <dbReference type="SAM" id="MobiDB-lite"/>
    </source>
</evidence>
<protein>
    <submittedName>
        <fullName evidence="2">Uncharacterized protein</fullName>
    </submittedName>
</protein>
<feature type="region of interest" description="Disordered" evidence="1">
    <location>
        <begin position="44"/>
        <end position="70"/>
    </location>
</feature>
<evidence type="ECO:0000313" key="2">
    <source>
        <dbReference type="EMBL" id="KEQ66126.1"/>
    </source>
</evidence>
<dbReference type="EMBL" id="KL584826">
    <property type="protein sequence ID" value="KEQ66126.1"/>
    <property type="molecule type" value="Genomic_DNA"/>
</dbReference>
<dbReference type="HOGENOM" id="CLU_1948416_0_0_1"/>
<organism evidence="2 3">
    <name type="scientific">Aureobasidium melanogenum (strain CBS 110374)</name>
    <name type="common">Aureobasidium pullulans var. melanogenum</name>
    <dbReference type="NCBI Taxonomy" id="1043003"/>
    <lineage>
        <taxon>Eukaryota</taxon>
        <taxon>Fungi</taxon>
        <taxon>Dikarya</taxon>
        <taxon>Ascomycota</taxon>
        <taxon>Pezizomycotina</taxon>
        <taxon>Dothideomycetes</taxon>
        <taxon>Dothideomycetidae</taxon>
        <taxon>Dothideales</taxon>
        <taxon>Saccotheciaceae</taxon>
        <taxon>Aureobasidium</taxon>
    </lineage>
</organism>
<name>A0A074WUU4_AURM1</name>
<keyword evidence="3" id="KW-1185">Reference proteome</keyword>
<dbReference type="Proteomes" id="UP000030672">
    <property type="component" value="Unassembled WGS sequence"/>
</dbReference>
<dbReference type="AlphaFoldDB" id="A0A074WUU4"/>
<dbReference type="RefSeq" id="XP_040883149.1">
    <property type="nucleotide sequence ID" value="XM_041027656.1"/>
</dbReference>
<reference evidence="2 3" key="1">
    <citation type="journal article" date="2014" name="BMC Genomics">
        <title>Genome sequencing of four Aureobasidium pullulans varieties: biotechnological potential, stress tolerance, and description of new species.</title>
        <authorList>
            <person name="Gostin Ar C."/>
            <person name="Ohm R.A."/>
            <person name="Kogej T."/>
            <person name="Sonjak S."/>
            <person name="Turk M."/>
            <person name="Zajc J."/>
            <person name="Zalar P."/>
            <person name="Grube M."/>
            <person name="Sun H."/>
            <person name="Han J."/>
            <person name="Sharma A."/>
            <person name="Chiniquy J."/>
            <person name="Ngan C.Y."/>
            <person name="Lipzen A."/>
            <person name="Barry K."/>
            <person name="Grigoriev I.V."/>
            <person name="Gunde-Cimerman N."/>
        </authorList>
    </citation>
    <scope>NUCLEOTIDE SEQUENCE [LARGE SCALE GENOMIC DNA]</scope>
    <source>
        <strain evidence="2 3">CBS 110374</strain>
    </source>
</reference>